<keyword evidence="2" id="KW-1133">Transmembrane helix</keyword>
<proteinExistence type="predicted"/>
<feature type="compositionally biased region" description="Low complexity" evidence="1">
    <location>
        <begin position="146"/>
        <end position="155"/>
    </location>
</feature>
<dbReference type="Proteomes" id="UP001165427">
    <property type="component" value="Unassembled WGS sequence"/>
</dbReference>
<dbReference type="SUPFAM" id="SSF74653">
    <property type="entry name" value="TolA/TonB C-terminal domain"/>
    <property type="match status" value="1"/>
</dbReference>
<evidence type="ECO:0000256" key="1">
    <source>
        <dbReference type="SAM" id="MobiDB-lite"/>
    </source>
</evidence>
<keyword evidence="2" id="KW-0812">Transmembrane</keyword>
<accession>A0AA41UKK0</accession>
<gene>
    <name evidence="4" type="ORF">MRX98_08125</name>
</gene>
<comment type="caution">
    <text evidence="4">The sequence shown here is derived from an EMBL/GenBank/DDBJ whole genome shotgun (WGS) entry which is preliminary data.</text>
</comment>
<keyword evidence="5" id="KW-1185">Reference proteome</keyword>
<dbReference type="GO" id="GO:0055085">
    <property type="term" value="P:transmembrane transport"/>
    <property type="evidence" value="ECO:0007669"/>
    <property type="project" value="InterPro"/>
</dbReference>
<feature type="transmembrane region" description="Helical" evidence="2">
    <location>
        <begin position="20"/>
        <end position="38"/>
    </location>
</feature>
<keyword evidence="2" id="KW-0472">Membrane</keyword>
<dbReference type="InterPro" id="IPR037682">
    <property type="entry name" value="TonB_C"/>
</dbReference>
<feature type="domain" description="TonB C-terminal" evidence="3">
    <location>
        <begin position="218"/>
        <end position="310"/>
    </location>
</feature>
<feature type="compositionally biased region" description="Low complexity" evidence="1">
    <location>
        <begin position="65"/>
        <end position="105"/>
    </location>
</feature>
<dbReference type="PROSITE" id="PS52015">
    <property type="entry name" value="TONB_CTD"/>
    <property type="match status" value="1"/>
</dbReference>
<protein>
    <submittedName>
        <fullName evidence="4">TonB C-terminal domain-containing protein</fullName>
    </submittedName>
</protein>
<feature type="compositionally biased region" description="Gly residues" evidence="1">
    <location>
        <begin position="186"/>
        <end position="205"/>
    </location>
</feature>
<name>A0AA41UKK0_9BACT</name>
<feature type="compositionally biased region" description="Basic and acidic residues" evidence="1">
    <location>
        <begin position="168"/>
        <end position="182"/>
    </location>
</feature>
<sequence>MFRQALPYAAGRERRQATIALLISLLGHALVFGLFVYTPRSDSSRFDMSSVMQVQMVDLGGGGASTEVTSAASSEQGAEAAPAPTQEAPPSETAAPSAEVAASTPGEEVTPEVSLAPRTPQAKTALKYQTMRPRETPRETPPPQPRQTTARAAQPQPQPQPQTNPLEETIRRLREQVEKEGRPSSGAGGGAGGGEGTAADGRGGFGIGSRQEIEAIDLYRLEVAFAIQKNWAFADQMGGGRGDRVASIVFKVMPDGRIEDIFFTDRSGNPYLDESAYRAIVKSSPVRPHPDELRRPYIEMGLRFTPKGIQ</sequence>
<dbReference type="RefSeq" id="WP_246905211.1">
    <property type="nucleotide sequence ID" value="NZ_JALJRB010000007.1"/>
</dbReference>
<feature type="region of interest" description="Disordered" evidence="1">
    <location>
        <begin position="63"/>
        <end position="205"/>
    </location>
</feature>
<organism evidence="4 5">
    <name type="scientific">Desulfatitalea alkaliphila</name>
    <dbReference type="NCBI Taxonomy" id="2929485"/>
    <lineage>
        <taxon>Bacteria</taxon>
        <taxon>Pseudomonadati</taxon>
        <taxon>Thermodesulfobacteriota</taxon>
        <taxon>Desulfobacteria</taxon>
        <taxon>Desulfobacterales</taxon>
        <taxon>Desulfosarcinaceae</taxon>
        <taxon>Desulfatitalea</taxon>
    </lineage>
</organism>
<dbReference type="Gene3D" id="3.30.1150.10">
    <property type="match status" value="1"/>
</dbReference>
<evidence type="ECO:0000313" key="5">
    <source>
        <dbReference type="Proteomes" id="UP001165427"/>
    </source>
</evidence>
<evidence type="ECO:0000259" key="3">
    <source>
        <dbReference type="PROSITE" id="PS52015"/>
    </source>
</evidence>
<reference evidence="4" key="1">
    <citation type="submission" date="2022-04" db="EMBL/GenBank/DDBJ databases">
        <title>Desulfatitalea alkaliphila sp. nov., a novel anaerobic sulfate-reducing bacterium isolated from terrestrial mud volcano, Taman Peninsula, Russia.</title>
        <authorList>
            <person name="Khomyakova M.A."/>
            <person name="Merkel A.Y."/>
            <person name="Slobodkin A.I."/>
        </authorList>
    </citation>
    <scope>NUCLEOTIDE SEQUENCE</scope>
    <source>
        <strain evidence="4">M08but</strain>
    </source>
</reference>
<dbReference type="AlphaFoldDB" id="A0AA41UKK0"/>
<evidence type="ECO:0000256" key="2">
    <source>
        <dbReference type="SAM" id="Phobius"/>
    </source>
</evidence>
<dbReference type="EMBL" id="JALJRB010000007">
    <property type="protein sequence ID" value="MCJ8500536.1"/>
    <property type="molecule type" value="Genomic_DNA"/>
</dbReference>
<dbReference type="Pfam" id="PF13103">
    <property type="entry name" value="TonB_2"/>
    <property type="match status" value="1"/>
</dbReference>
<evidence type="ECO:0000313" key="4">
    <source>
        <dbReference type="EMBL" id="MCJ8500536.1"/>
    </source>
</evidence>